<dbReference type="AlphaFoldDB" id="A0A5J4WPA4"/>
<comment type="caution">
    <text evidence="2">The sequence shown here is derived from an EMBL/GenBank/DDBJ whole genome shotgun (WGS) entry which is preliminary data.</text>
</comment>
<protein>
    <submittedName>
        <fullName evidence="2">Uncharacterized protein</fullName>
    </submittedName>
</protein>
<dbReference type="GO" id="GO:0003677">
    <property type="term" value="F:DNA binding"/>
    <property type="evidence" value="ECO:0007669"/>
    <property type="project" value="UniProtKB-KW"/>
</dbReference>
<reference evidence="2 3" key="1">
    <citation type="submission" date="2019-03" db="EMBL/GenBank/DDBJ databases">
        <title>Single cell metagenomics reveals metabolic interactions within the superorganism composed of flagellate Streblomastix strix and complex community of Bacteroidetes bacteria on its surface.</title>
        <authorList>
            <person name="Treitli S.C."/>
            <person name="Kolisko M."/>
            <person name="Husnik F."/>
            <person name="Keeling P."/>
            <person name="Hampl V."/>
        </authorList>
    </citation>
    <scope>NUCLEOTIDE SEQUENCE [LARGE SCALE GENOMIC DNA]</scope>
    <source>
        <strain evidence="2">ST1C</strain>
    </source>
</reference>
<organism evidence="2 3">
    <name type="scientific">Streblomastix strix</name>
    <dbReference type="NCBI Taxonomy" id="222440"/>
    <lineage>
        <taxon>Eukaryota</taxon>
        <taxon>Metamonada</taxon>
        <taxon>Preaxostyla</taxon>
        <taxon>Oxymonadida</taxon>
        <taxon>Streblomastigidae</taxon>
        <taxon>Streblomastix</taxon>
    </lineage>
</organism>
<dbReference type="SUPFAM" id="SSF47823">
    <property type="entry name" value="lambda integrase-like, N-terminal domain"/>
    <property type="match status" value="1"/>
</dbReference>
<name>A0A5J4WPA4_9EUKA</name>
<proteinExistence type="predicted"/>
<accession>A0A5J4WPA4</accession>
<sequence length="201" mass="22396">MVYIQQTFSDSTWSTYKTQIKVWIDWCNHNKVSLLTACAGDLADSMNNGFSNGEKKSSIFNMHSAVSIVIGLATGRRLGSNAALPYDILRAIVATLLIAKHALRFEQMIINQESNIKSILHQTDNSAEYEFPTIASVSADAISFPTLKPLLCWVKKNGEESKTDETEELTGNSSLRPREAINLPLKMKDYVVDHTYLSHPS</sequence>
<dbReference type="InterPro" id="IPR010998">
    <property type="entry name" value="Integrase_recombinase_N"/>
</dbReference>
<evidence type="ECO:0000256" key="1">
    <source>
        <dbReference type="ARBA" id="ARBA00023125"/>
    </source>
</evidence>
<evidence type="ECO:0000313" key="3">
    <source>
        <dbReference type="Proteomes" id="UP000324800"/>
    </source>
</evidence>
<keyword evidence="1" id="KW-0238">DNA-binding</keyword>
<dbReference type="Gene3D" id="1.10.150.130">
    <property type="match status" value="1"/>
</dbReference>
<gene>
    <name evidence="2" type="ORF">EZS28_007714</name>
</gene>
<evidence type="ECO:0000313" key="2">
    <source>
        <dbReference type="EMBL" id="KAA6396761.1"/>
    </source>
</evidence>
<dbReference type="Proteomes" id="UP000324800">
    <property type="component" value="Unassembled WGS sequence"/>
</dbReference>
<dbReference type="EMBL" id="SNRW01001347">
    <property type="protein sequence ID" value="KAA6396761.1"/>
    <property type="molecule type" value="Genomic_DNA"/>
</dbReference>